<protein>
    <recommendedName>
        <fullName evidence="2">Glutamine amidotransferase domain-containing protein</fullName>
    </recommendedName>
</protein>
<dbReference type="Pfam" id="PF00117">
    <property type="entry name" value="GATase"/>
    <property type="match status" value="1"/>
</dbReference>
<evidence type="ECO:0000313" key="3">
    <source>
        <dbReference type="EMBL" id="KIE04981.1"/>
    </source>
</evidence>
<dbReference type="PROSITE" id="PS51273">
    <property type="entry name" value="GATASE_TYPE_1"/>
    <property type="match status" value="1"/>
</dbReference>
<evidence type="ECO:0000313" key="4">
    <source>
        <dbReference type="Proteomes" id="UP000031258"/>
    </source>
</evidence>
<dbReference type="STRING" id="86105.NF27_EY00770"/>
<feature type="domain" description="Glutamine amidotransferase" evidence="2">
    <location>
        <begin position="638"/>
        <end position="761"/>
    </location>
</feature>
<dbReference type="InterPro" id="IPR036770">
    <property type="entry name" value="Ankyrin_rpt-contain_sf"/>
</dbReference>
<comment type="caution">
    <text evidence="3">The sequence shown here is derived from an EMBL/GenBank/DDBJ whole genome shotgun (WGS) entry which is preliminary data.</text>
</comment>
<dbReference type="InterPro" id="IPR017926">
    <property type="entry name" value="GATASE"/>
</dbReference>
<dbReference type="Gene3D" id="1.25.40.20">
    <property type="entry name" value="Ankyrin repeat-containing domain"/>
    <property type="match status" value="1"/>
</dbReference>
<dbReference type="SUPFAM" id="SSF48403">
    <property type="entry name" value="Ankyrin repeat"/>
    <property type="match status" value="1"/>
</dbReference>
<evidence type="ECO:0000256" key="1">
    <source>
        <dbReference type="PROSITE-ProRule" id="PRU00023"/>
    </source>
</evidence>
<keyword evidence="4" id="KW-1185">Reference proteome</keyword>
<dbReference type="InterPro" id="IPR029062">
    <property type="entry name" value="Class_I_gatase-like"/>
</dbReference>
<sequence>MSKIFQRESIVDLPTDESLHRISIIRKLIGSLNVIKLDKDLLEFKNSFQRLDILLEHYNVQDLIEETINFEANFHDGSMERKYECIDYLVLKGANLNELKYIFDNLNIYEIQLLLDRGYSQNLAFKSILEILNQQDSQEEILYKAKLLIDHLIQDNKEIINELDYKSLPDNLPNEFIHFLIEKGLDLKVIFAKALFSNPENGLKIHGIQKKYFDIVFKHKPDIDNIFYDLSLFNLTNINIAAVKYLLSNGLSPDALTKTIINCLTIENYLSYDLGLQKDFVKELLELALNEGVETNYTKKNNSLINKFAGLGEYELLDLVLSGGTDNVLSISAYIESCYSITACMEIQKRFPDTYSEKEFYQYLRAEGKSNSETGLFLDKYNLTKDYLNYRNGFESNLSNIEIAIIESENIPVREVVEAKPINKYGFNLLHIALLNRDFALANKLIEMGVDLTEANNNEVSGILMLPRAYDSRGVDEKEVEKIYEIIMAQYKDIDIVLSNGENVIDHYLSNQTHKELIINKSKDPLFYFFKEDSDLFLPSQQTDKTHIAISHGEHFWSTGIYAFARLVMKKHSDVMFHLVTKEMLERGGDGFVNQFDGWINPGAGDSYPKHLNEFNISDWQPQYEIEETYQLALDKTSLYNIPYMGMCAGAQHFILYNKGYLSPLNDYNHGRHEVSYLKGTLAHFQAMTSLEQQQALLSCEFPEIKFMGDTAHHFAGVLNKLGNDIELGAISEDEIPMSYAHINGLSYATQFHPEHYYNMNNDEGIVNYQMVWLDNFINLSKMHHQAIYNNEIYPEIYMSQIKQRLEECNNKKTNITENEPHEQPFNIENTEILHLISW</sequence>
<dbReference type="Proteomes" id="UP000031258">
    <property type="component" value="Unassembled WGS sequence"/>
</dbReference>
<dbReference type="Gene3D" id="3.40.50.880">
    <property type="match status" value="1"/>
</dbReference>
<dbReference type="RefSeq" id="WP_039457011.1">
    <property type="nucleotide sequence ID" value="NZ_JSWE01000124.1"/>
</dbReference>
<name>A0A0C1MYL1_9RICK</name>
<dbReference type="InterPro" id="IPR002110">
    <property type="entry name" value="Ankyrin_rpt"/>
</dbReference>
<dbReference type="SUPFAM" id="SSF52317">
    <property type="entry name" value="Class I glutamine amidotransferase-like"/>
    <property type="match status" value="1"/>
</dbReference>
<dbReference type="AlphaFoldDB" id="A0A0C1MYL1"/>
<evidence type="ECO:0000259" key="2">
    <source>
        <dbReference type="Pfam" id="PF00117"/>
    </source>
</evidence>
<keyword evidence="1" id="KW-0040">ANK repeat</keyword>
<dbReference type="EMBL" id="JSWE01000124">
    <property type="protein sequence ID" value="KIE04981.1"/>
    <property type="molecule type" value="Genomic_DNA"/>
</dbReference>
<accession>A0A0C1MYL1</accession>
<dbReference type="PROSITE" id="PS50088">
    <property type="entry name" value="ANK_REPEAT"/>
    <property type="match status" value="1"/>
</dbReference>
<proteinExistence type="predicted"/>
<feature type="repeat" description="ANK" evidence="1">
    <location>
        <begin position="425"/>
        <end position="457"/>
    </location>
</feature>
<reference evidence="3 4" key="1">
    <citation type="submission" date="2014-11" db="EMBL/GenBank/DDBJ databases">
        <title>A Rickettsiales Symbiont of Amoebae With Ancient Features.</title>
        <authorList>
            <person name="Schulz F."/>
            <person name="Martijn J."/>
            <person name="Wascher F."/>
            <person name="Kostanjsek R."/>
            <person name="Ettema T.J."/>
            <person name="Horn M."/>
        </authorList>
    </citation>
    <scope>NUCLEOTIDE SEQUENCE [LARGE SCALE GENOMIC DNA]</scope>
    <source>
        <strain evidence="3 4">UWC36</strain>
    </source>
</reference>
<dbReference type="SMART" id="SM00248">
    <property type="entry name" value="ANK"/>
    <property type="match status" value="3"/>
</dbReference>
<gene>
    <name evidence="3" type="ORF">NF27_EY00770</name>
</gene>
<dbReference type="OrthoDB" id="8476749at2"/>
<organism evidence="3 4">
    <name type="scientific">Candidatus Jidaibacter acanthamoebae</name>
    <dbReference type="NCBI Taxonomy" id="86105"/>
    <lineage>
        <taxon>Bacteria</taxon>
        <taxon>Pseudomonadati</taxon>
        <taxon>Pseudomonadota</taxon>
        <taxon>Alphaproteobacteria</taxon>
        <taxon>Rickettsiales</taxon>
        <taxon>Candidatus Midichloriaceae</taxon>
        <taxon>Candidatus Jidaibacter</taxon>
    </lineage>
</organism>